<gene>
    <name evidence="2" type="ORF">BQ8482_130229</name>
</gene>
<name>A0A2P9AGT7_9HYPH</name>
<evidence type="ECO:0000256" key="1">
    <source>
        <dbReference type="SAM" id="MobiDB-lite"/>
    </source>
</evidence>
<dbReference type="EMBL" id="FUIG01000019">
    <property type="protein sequence ID" value="SJM30330.1"/>
    <property type="molecule type" value="Genomic_DNA"/>
</dbReference>
<accession>A0A2P9AGT7</accession>
<keyword evidence="3" id="KW-1185">Reference proteome</keyword>
<sequence length="78" mass="8560">MRGVMSFDCRSQPANSSTPPQLRLTCRRKAFAEPIEQIKAYLLFKIAQRAANGGCDVLNRAATAVTLLFTTMALKISV</sequence>
<evidence type="ECO:0000313" key="2">
    <source>
        <dbReference type="EMBL" id="SJM30330.1"/>
    </source>
</evidence>
<dbReference type="Proteomes" id="UP000245698">
    <property type="component" value="Unassembled WGS sequence"/>
</dbReference>
<protein>
    <submittedName>
        <fullName evidence="2">Uncharacterized protein</fullName>
    </submittedName>
</protein>
<proteinExistence type="predicted"/>
<feature type="region of interest" description="Disordered" evidence="1">
    <location>
        <begin position="1"/>
        <end position="20"/>
    </location>
</feature>
<evidence type="ECO:0000313" key="3">
    <source>
        <dbReference type="Proteomes" id="UP000245698"/>
    </source>
</evidence>
<reference evidence="3" key="1">
    <citation type="submission" date="2016-12" db="EMBL/GenBank/DDBJ databases">
        <authorList>
            <person name="Brunel B."/>
        </authorList>
    </citation>
    <scope>NUCLEOTIDE SEQUENCE [LARGE SCALE GENOMIC DNA]</scope>
</reference>
<organism evidence="2 3">
    <name type="scientific">Mesorhizobium delmotii</name>
    <dbReference type="NCBI Taxonomy" id="1631247"/>
    <lineage>
        <taxon>Bacteria</taxon>
        <taxon>Pseudomonadati</taxon>
        <taxon>Pseudomonadota</taxon>
        <taxon>Alphaproteobacteria</taxon>
        <taxon>Hyphomicrobiales</taxon>
        <taxon>Phyllobacteriaceae</taxon>
        <taxon>Mesorhizobium</taxon>
    </lineage>
</organism>
<dbReference type="AlphaFoldDB" id="A0A2P9AGT7"/>